<dbReference type="Proteomes" id="UP000247702">
    <property type="component" value="Unassembled WGS sequence"/>
</dbReference>
<gene>
    <name evidence="2" type="ORF">RclHR1_14720002</name>
    <name evidence="3" type="ORF">RclHR1_19870006</name>
</gene>
<dbReference type="AlphaFoldDB" id="A0A2Z6QQ67"/>
<organism evidence="3 4">
    <name type="scientific">Rhizophagus clarus</name>
    <dbReference type="NCBI Taxonomy" id="94130"/>
    <lineage>
        <taxon>Eukaryota</taxon>
        <taxon>Fungi</taxon>
        <taxon>Fungi incertae sedis</taxon>
        <taxon>Mucoromycota</taxon>
        <taxon>Glomeromycotina</taxon>
        <taxon>Glomeromycetes</taxon>
        <taxon>Glomerales</taxon>
        <taxon>Glomeraceae</taxon>
        <taxon>Rhizophagus</taxon>
    </lineage>
</organism>
<dbReference type="EMBL" id="BEXD01000527">
    <property type="protein sequence ID" value="GBB88191.1"/>
    <property type="molecule type" value="Genomic_DNA"/>
</dbReference>
<feature type="compositionally biased region" description="Basic and acidic residues" evidence="1">
    <location>
        <begin position="188"/>
        <end position="205"/>
    </location>
</feature>
<comment type="caution">
    <text evidence="3">The sequence shown here is derived from an EMBL/GenBank/DDBJ whole genome shotgun (WGS) entry which is preliminary data.</text>
</comment>
<dbReference type="EMBL" id="BEXD01001098">
    <property type="protein sequence ID" value="GBB92220.1"/>
    <property type="molecule type" value="Genomic_DNA"/>
</dbReference>
<feature type="region of interest" description="Disordered" evidence="1">
    <location>
        <begin position="173"/>
        <end position="205"/>
    </location>
</feature>
<accession>A0A2Z6QQ67</accession>
<proteinExistence type="predicted"/>
<name>A0A2Z6QQ67_9GLOM</name>
<protein>
    <submittedName>
        <fullName evidence="3">Uncharacterized protein</fullName>
    </submittedName>
</protein>
<evidence type="ECO:0000313" key="3">
    <source>
        <dbReference type="EMBL" id="GBB92220.1"/>
    </source>
</evidence>
<evidence type="ECO:0000256" key="1">
    <source>
        <dbReference type="SAM" id="MobiDB-lite"/>
    </source>
</evidence>
<sequence length="235" mass="26550">MMESQNFYSVLADKQEEVIKDNSVHNNIQEIFFNTFSALTSGALETLLQGFCQRLYDDQIAILVNTFGERAHSKNYQSLSQHLADPDPLILLLFNLSEQAAKEAFIPVYGYLDCLMDKTLTVNKNPEIEDHSREDMDDIIIDTNQQSSRIILEVPPKSTPIIATSLTMITKSGNDKLREKTSLSQPKGGKDRPNSGQKSSDKMSRKIEKVLVMQDIPTHLRNTIRDVTLYDIPAT</sequence>
<evidence type="ECO:0000313" key="2">
    <source>
        <dbReference type="EMBL" id="GBB88191.1"/>
    </source>
</evidence>
<evidence type="ECO:0000313" key="4">
    <source>
        <dbReference type="Proteomes" id="UP000247702"/>
    </source>
</evidence>
<keyword evidence="4" id="KW-1185">Reference proteome</keyword>
<reference evidence="3 4" key="1">
    <citation type="submission" date="2017-11" db="EMBL/GenBank/DDBJ databases">
        <title>The genome of Rhizophagus clarus HR1 reveals common genetic basis of auxotrophy among arbuscular mycorrhizal fungi.</title>
        <authorList>
            <person name="Kobayashi Y."/>
        </authorList>
    </citation>
    <scope>NUCLEOTIDE SEQUENCE [LARGE SCALE GENOMIC DNA]</scope>
    <source>
        <strain evidence="3 4">HR1</strain>
    </source>
</reference>